<keyword evidence="2" id="KW-0732">Signal</keyword>
<name>A0A7S0LDC4_9EUKA</name>
<feature type="compositionally biased region" description="Polar residues" evidence="1">
    <location>
        <begin position="39"/>
        <end position="54"/>
    </location>
</feature>
<evidence type="ECO:0000256" key="2">
    <source>
        <dbReference type="SAM" id="SignalP"/>
    </source>
</evidence>
<evidence type="ECO:0000256" key="1">
    <source>
        <dbReference type="SAM" id="MobiDB-lite"/>
    </source>
</evidence>
<proteinExistence type="predicted"/>
<evidence type="ECO:0008006" key="4">
    <source>
        <dbReference type="Google" id="ProtNLM"/>
    </source>
</evidence>
<dbReference type="Pfam" id="PF20330">
    <property type="entry name" value="DUF6625"/>
    <property type="match status" value="1"/>
</dbReference>
<feature type="region of interest" description="Disordered" evidence="1">
    <location>
        <begin position="26"/>
        <end position="56"/>
    </location>
</feature>
<reference evidence="3" key="1">
    <citation type="submission" date="2021-01" db="EMBL/GenBank/DDBJ databases">
        <authorList>
            <person name="Corre E."/>
            <person name="Pelletier E."/>
            <person name="Niang G."/>
            <person name="Scheremetjew M."/>
            <person name="Finn R."/>
            <person name="Kale V."/>
            <person name="Holt S."/>
            <person name="Cochrane G."/>
            <person name="Meng A."/>
            <person name="Brown T."/>
            <person name="Cohen L."/>
        </authorList>
    </citation>
    <scope>NUCLEOTIDE SEQUENCE</scope>
    <source>
        <strain evidence="3">PLY182g</strain>
    </source>
</reference>
<feature type="chain" id="PRO_5030717087" description="Phospholipase B-like" evidence="2">
    <location>
        <begin position="23"/>
        <end position="556"/>
    </location>
</feature>
<evidence type="ECO:0000313" key="3">
    <source>
        <dbReference type="EMBL" id="CAD8609472.1"/>
    </source>
</evidence>
<dbReference type="InterPro" id="IPR046733">
    <property type="entry name" value="DUF6625"/>
</dbReference>
<gene>
    <name evidence="3" type="ORF">CPEL01642_LOCUS12850</name>
</gene>
<dbReference type="EMBL" id="HBEY01027183">
    <property type="protein sequence ID" value="CAD8609472.1"/>
    <property type="molecule type" value="Transcribed_RNA"/>
</dbReference>
<protein>
    <recommendedName>
        <fullName evidence="4">Phospholipase B-like</fullName>
    </recommendedName>
</protein>
<feature type="signal peptide" evidence="2">
    <location>
        <begin position="1"/>
        <end position="22"/>
    </location>
</feature>
<dbReference type="AlphaFoldDB" id="A0A7S0LDC4"/>
<accession>A0A7S0LDC4</accession>
<sequence>MAAISLLLLCVYALFVLPTSLGRHPTVASVSHSPFPGPASSSVQTETGTSNTAAAPTKYASDLRRRAAELHSEISRFNERENAIVKQRNLWQTANKLNSELAQLKERQNLLGGAPAGGTPIAVPAGGKAAARGSSSSSSGCAVTRHPQYRIAMALPWMSAVSKTANAKLPPWLPFFISTASHSSLLVDWFIFHEGALSAANLPRTLHATNVRFVDLKAGGMASLFGRTIAASLGLPQANATAIISRMRYMFQKWPRLVAEYKPAYGSIFSEWFVNYTHWGYSDMDVVLGQLARFIERSELRDHQIVTYSFGDTEAVYLRGQWTMHQNVQKVNEIWMRCKHLSDGLQHELFQKVAWARRMEVLGKQSYHKRFLSAEGCYSHKAAHTPGVNIKVANKQFVGLTVGRPATDDVYVVDGALWVCRREAREPSIAALRLASGPGCDVELRGVQRSVGQPQRFEVTHEGCGNWMPQEFRMCAVHLKGSDKHNLLLSEGKFFSQEYEEVGAILAEKGRCKQGAFFHMQEWKKRWDESGANIDAKAKFDNFKLSQDGIHALPVS</sequence>
<organism evidence="3">
    <name type="scientific">Coccolithus braarudii</name>
    <dbReference type="NCBI Taxonomy" id="221442"/>
    <lineage>
        <taxon>Eukaryota</taxon>
        <taxon>Haptista</taxon>
        <taxon>Haptophyta</taxon>
        <taxon>Prymnesiophyceae</taxon>
        <taxon>Coccolithales</taxon>
        <taxon>Coccolithaceae</taxon>
        <taxon>Coccolithus</taxon>
    </lineage>
</organism>